<keyword evidence="4" id="KW-1185">Reference proteome</keyword>
<evidence type="ECO:0000313" key="4">
    <source>
        <dbReference type="Proteomes" id="UP000248314"/>
    </source>
</evidence>
<comment type="caution">
    <text evidence="3">The sequence shown here is derived from an EMBL/GenBank/DDBJ whole genome shotgun (WGS) entry which is preliminary data.</text>
</comment>
<reference evidence="3 4" key="1">
    <citation type="submission" date="2018-05" db="EMBL/GenBank/DDBJ databases">
        <title>Genomic Encyclopedia of Type Strains, Phase I: the one thousand microbial genomes (KMG-I) project.</title>
        <authorList>
            <person name="Kyrpides N."/>
        </authorList>
    </citation>
    <scope>NUCLEOTIDE SEQUENCE [LARGE SCALE GENOMIC DNA]</scope>
    <source>
        <strain evidence="3 4">DSM 15611</strain>
    </source>
</reference>
<accession>A0A318I4R6</accession>
<evidence type="ECO:0000256" key="1">
    <source>
        <dbReference type="ARBA" id="ARBA00023118"/>
    </source>
</evidence>
<gene>
    <name evidence="3" type="ORF">EJ73_02741</name>
</gene>
<keyword evidence="1" id="KW-0051">Antiviral defense</keyword>
<feature type="domain" description="CRISPR type III-associated protein" evidence="2">
    <location>
        <begin position="10"/>
        <end position="176"/>
    </location>
</feature>
<organism evidence="3 4">
    <name type="scientific">Hoylesella shahii DSM 15611 = JCM 12083</name>
    <dbReference type="NCBI Taxonomy" id="1122991"/>
    <lineage>
        <taxon>Bacteria</taxon>
        <taxon>Pseudomonadati</taxon>
        <taxon>Bacteroidota</taxon>
        <taxon>Bacteroidia</taxon>
        <taxon>Bacteroidales</taxon>
        <taxon>Prevotellaceae</taxon>
        <taxon>Hoylesella</taxon>
    </lineage>
</organism>
<dbReference type="STRING" id="1122991.GCA_000613445_00215"/>
<dbReference type="Proteomes" id="UP000248314">
    <property type="component" value="Unassembled WGS sequence"/>
</dbReference>
<dbReference type="InterPro" id="IPR005537">
    <property type="entry name" value="RAMP_III_fam"/>
</dbReference>
<dbReference type="CDD" id="cd09726">
    <property type="entry name" value="RAMP_I_III"/>
    <property type="match status" value="1"/>
</dbReference>
<dbReference type="PANTHER" id="PTHR35579">
    <property type="entry name" value="CRISPR SYSTEM CMS ENDORIBONUCLEASE CSM3"/>
    <property type="match status" value="1"/>
</dbReference>
<name>A0A318I4R6_9BACT</name>
<dbReference type="Pfam" id="PF03787">
    <property type="entry name" value="RAMPs"/>
    <property type="match status" value="1"/>
</dbReference>
<dbReference type="InterPro" id="IPR052216">
    <property type="entry name" value="CRISPR_Csm3_endoribonuclease"/>
</dbReference>
<dbReference type="GO" id="GO:0051607">
    <property type="term" value="P:defense response to virus"/>
    <property type="evidence" value="ECO:0007669"/>
    <property type="project" value="UniProtKB-KW"/>
</dbReference>
<dbReference type="AlphaFoldDB" id="A0A318I4R6"/>
<evidence type="ECO:0000259" key="2">
    <source>
        <dbReference type="Pfam" id="PF03787"/>
    </source>
</evidence>
<dbReference type="EMBL" id="QJJX01000061">
    <property type="protein sequence ID" value="PXX16635.1"/>
    <property type="molecule type" value="Genomic_DNA"/>
</dbReference>
<evidence type="ECO:0000313" key="3">
    <source>
        <dbReference type="EMBL" id="PXX16635.1"/>
    </source>
</evidence>
<dbReference type="RefSeq" id="WP_110370538.1">
    <property type="nucleotide sequence ID" value="NZ_QJJX01000061.1"/>
</dbReference>
<sequence>MKNLKYSIQFYTNWHCGSGQAAGADVDALVIKDAQGLPFVPGKTIKGLVREALAYTLSQENKSKGMLTSICGQFKDKDNCTKGRAFFTDATLHDDEKNVIVRDNLARFLYQSVSATAIDNDGIAKDKSLRKTETTLPCTLYGQIMNLEDQEAHEVERALMMIKRLGAGRTRGYGRCNISMEEKQ</sequence>
<protein>
    <submittedName>
        <fullName evidence="3">CRISPR/Cas system CSM-associated protein Csm3 (Group 7 of RAMP superfamily)</fullName>
    </submittedName>
</protein>
<dbReference type="PANTHER" id="PTHR35579:SF3">
    <property type="entry name" value="CRISPR SYSTEM CMS ENDORIBONUCLEASE CSM3"/>
    <property type="match status" value="1"/>
</dbReference>
<proteinExistence type="predicted"/>